<dbReference type="CDD" id="cd07208">
    <property type="entry name" value="Pat_hypo_Ecoli_yjju_like"/>
    <property type="match status" value="1"/>
</dbReference>
<feature type="short sequence motif" description="DGA/G" evidence="4">
    <location>
        <begin position="162"/>
        <end position="164"/>
    </location>
</feature>
<dbReference type="InterPro" id="IPR002641">
    <property type="entry name" value="PNPLA_dom"/>
</dbReference>
<organism evidence="6 7">
    <name type="scientific">Shewanella yunxiaonensis</name>
    <dbReference type="NCBI Taxonomy" id="2829809"/>
    <lineage>
        <taxon>Bacteria</taxon>
        <taxon>Pseudomonadati</taxon>
        <taxon>Pseudomonadota</taxon>
        <taxon>Gammaproteobacteria</taxon>
        <taxon>Alteromonadales</taxon>
        <taxon>Shewanellaceae</taxon>
        <taxon>Shewanella</taxon>
    </lineage>
</organism>
<evidence type="ECO:0000313" key="6">
    <source>
        <dbReference type="EMBL" id="QUN05783.1"/>
    </source>
</evidence>
<feature type="active site" description="Proton acceptor" evidence="4">
    <location>
        <position position="162"/>
    </location>
</feature>
<comment type="caution">
    <text evidence="4">Lacks conserved residue(s) required for the propagation of feature annotation.</text>
</comment>
<dbReference type="SUPFAM" id="SSF52151">
    <property type="entry name" value="FabD/lysophospholipase-like"/>
    <property type="match status" value="1"/>
</dbReference>
<feature type="domain" description="PNPLA" evidence="5">
    <location>
        <begin position="6"/>
        <end position="175"/>
    </location>
</feature>
<evidence type="ECO:0000313" key="7">
    <source>
        <dbReference type="Proteomes" id="UP000679575"/>
    </source>
</evidence>
<dbReference type="Proteomes" id="UP000679575">
    <property type="component" value="Chromosome"/>
</dbReference>
<gene>
    <name evidence="6" type="ORF">KDN34_16655</name>
</gene>
<dbReference type="PANTHER" id="PTHR14226:SF25">
    <property type="entry name" value="PHOSPHOESTERASE"/>
    <property type="match status" value="1"/>
</dbReference>
<evidence type="ECO:0000259" key="5">
    <source>
        <dbReference type="PROSITE" id="PS51635"/>
    </source>
</evidence>
<keyword evidence="2 4" id="KW-0442">Lipid degradation</keyword>
<dbReference type="RefSeq" id="WP_212594809.1">
    <property type="nucleotide sequence ID" value="NZ_CP073587.1"/>
</dbReference>
<feature type="short sequence motif" description="GXSXG" evidence="4">
    <location>
        <begin position="37"/>
        <end position="41"/>
    </location>
</feature>
<feature type="active site" description="Nucleophile" evidence="4">
    <location>
        <position position="39"/>
    </location>
</feature>
<keyword evidence="1 4" id="KW-0378">Hydrolase</keyword>
<dbReference type="Gene3D" id="3.40.1090.10">
    <property type="entry name" value="Cytosolic phospholipase A2 catalytic domain"/>
    <property type="match status" value="2"/>
</dbReference>
<dbReference type="InterPro" id="IPR016035">
    <property type="entry name" value="Acyl_Trfase/lysoPLipase"/>
</dbReference>
<accession>A0ABX7YTF5</accession>
<dbReference type="InterPro" id="IPR037483">
    <property type="entry name" value="YjjU-like"/>
</dbReference>
<evidence type="ECO:0000256" key="1">
    <source>
        <dbReference type="ARBA" id="ARBA00022801"/>
    </source>
</evidence>
<evidence type="ECO:0000256" key="2">
    <source>
        <dbReference type="ARBA" id="ARBA00022963"/>
    </source>
</evidence>
<keyword evidence="3 4" id="KW-0443">Lipid metabolism</keyword>
<evidence type="ECO:0000256" key="4">
    <source>
        <dbReference type="PROSITE-ProRule" id="PRU01161"/>
    </source>
</evidence>
<dbReference type="InterPro" id="IPR050301">
    <property type="entry name" value="NTE"/>
</dbReference>
<dbReference type="Pfam" id="PF19890">
    <property type="entry name" value="DUF6363"/>
    <property type="match status" value="1"/>
</dbReference>
<protein>
    <submittedName>
        <fullName evidence="6">Patatin family protein</fullName>
    </submittedName>
</protein>
<evidence type="ECO:0000256" key="3">
    <source>
        <dbReference type="ARBA" id="ARBA00023098"/>
    </source>
</evidence>
<keyword evidence="7" id="KW-1185">Reference proteome</keyword>
<dbReference type="PANTHER" id="PTHR14226">
    <property type="entry name" value="NEUROPATHY TARGET ESTERASE/SWISS CHEESE D.MELANOGASTER"/>
    <property type="match status" value="1"/>
</dbReference>
<reference evidence="6 7" key="1">
    <citation type="submission" date="2021-04" db="EMBL/GenBank/DDBJ databases">
        <title>Novel species identification of genus Shewanella.</title>
        <authorList>
            <person name="Liu G."/>
        </authorList>
    </citation>
    <scope>NUCLEOTIDE SEQUENCE [LARGE SCALE GENOMIC DNA]</scope>
    <source>
        <strain evidence="6 7">FJAT-54481</strain>
    </source>
</reference>
<dbReference type="EMBL" id="CP073587">
    <property type="protein sequence ID" value="QUN05783.1"/>
    <property type="molecule type" value="Genomic_DNA"/>
</dbReference>
<dbReference type="PROSITE" id="PS51635">
    <property type="entry name" value="PNPLA"/>
    <property type="match status" value="1"/>
</dbReference>
<dbReference type="Pfam" id="PF01734">
    <property type="entry name" value="Patatin"/>
    <property type="match status" value="1"/>
</dbReference>
<sequence>MMQTALVLEGGGLRAIYTAGVLDTFLDAGLTFPYLVGVSAGAIYPASYVSRQLGRNLQIQQSYLTDKRYMGLRHWLKTGNYINVDFSYRQMANKLIPFDFNTFLNSGTEFRVGAFNCLTGNTDFFGMADFSDHEQFLDVLIASSSLPFVSSPMWINGTPYLDGGIAAPIPMAQARKDGFSKQVVILTQDAAYRKSAFKPAWLARKIYRRYPAVVAALLQRHQRYNQALDALQQQVIEGNALVIQPQAPLGLSRLERNVSKVSAVYQLGRKDGTEQLARVHAFLQLSSQ</sequence>
<proteinExistence type="predicted"/>
<dbReference type="InterPro" id="IPR045943">
    <property type="entry name" value="DUF6363"/>
</dbReference>
<name>A0ABX7YTF5_9GAMM</name>